<evidence type="ECO:0000313" key="5">
    <source>
        <dbReference type="EMBL" id="MUN54209.1"/>
    </source>
</evidence>
<dbReference type="InterPro" id="IPR011344">
    <property type="entry name" value="ssDNA-bd"/>
</dbReference>
<proteinExistence type="predicted"/>
<name>A0A7K1LG97_9MICC</name>
<comment type="caution">
    <text evidence="5">The sequence shown here is derived from an EMBL/GenBank/DDBJ whole genome shotgun (WGS) entry which is preliminary data.</text>
</comment>
<dbReference type="Pfam" id="PF00436">
    <property type="entry name" value="SSB"/>
    <property type="match status" value="1"/>
</dbReference>
<evidence type="ECO:0000313" key="6">
    <source>
        <dbReference type="Proteomes" id="UP000462152"/>
    </source>
</evidence>
<dbReference type="CDD" id="cd04496">
    <property type="entry name" value="SSB_OBF"/>
    <property type="match status" value="1"/>
</dbReference>
<dbReference type="GO" id="GO:0003697">
    <property type="term" value="F:single-stranded DNA binding"/>
    <property type="evidence" value="ECO:0007669"/>
    <property type="project" value="InterPro"/>
</dbReference>
<dbReference type="AlphaFoldDB" id="A0A7K1LG97"/>
<dbReference type="PANTHER" id="PTHR10302">
    <property type="entry name" value="SINGLE-STRANDED DNA-BINDING PROTEIN"/>
    <property type="match status" value="1"/>
</dbReference>
<reference evidence="5 6" key="1">
    <citation type="submission" date="2019-12" db="EMBL/GenBank/DDBJ databases">
        <authorList>
            <person name="Li J."/>
            <person name="Shi Y."/>
            <person name="Xu G."/>
            <person name="Xiao D."/>
            <person name="Ran X."/>
        </authorList>
    </citation>
    <scope>NUCLEOTIDE SEQUENCE [LARGE SCALE GENOMIC DNA]</scope>
    <source>
        <strain evidence="5 6">JCM 15915</strain>
    </source>
</reference>
<organism evidence="5 6">
    <name type="scientific">Rothia koreensis</name>
    <dbReference type="NCBI Taxonomy" id="592378"/>
    <lineage>
        <taxon>Bacteria</taxon>
        <taxon>Bacillati</taxon>
        <taxon>Actinomycetota</taxon>
        <taxon>Actinomycetes</taxon>
        <taxon>Micrococcales</taxon>
        <taxon>Micrococcaceae</taxon>
        <taxon>Rothia</taxon>
    </lineage>
</organism>
<sequence>MTDHLTIRGFVATIPDLRTLPDGTPVCSFRVASTARWFDGRTGDWAEGHTNWFTVNSFRTLATNVAASVKVGHPVLVRGKLKVRYWTTAQQEKRTSVDIEAQSVGPDLAFGTATYARSSGKRGTRTEIKSPASADPENSWEAAAERHGLSTNDNPRIAPSGDPLAEGQESLDDIGLTGESDVSGLACEGAGVGGSEESASSDQ</sequence>
<accession>A0A7K1LG97</accession>
<dbReference type="NCBIfam" id="TIGR00621">
    <property type="entry name" value="ssb"/>
    <property type="match status" value="1"/>
</dbReference>
<dbReference type="RefSeq" id="WP_129314283.1">
    <property type="nucleotide sequence ID" value="NZ_JBITVH010000001.1"/>
</dbReference>
<dbReference type="SUPFAM" id="SSF50249">
    <property type="entry name" value="Nucleic acid-binding proteins"/>
    <property type="match status" value="1"/>
</dbReference>
<dbReference type="PANTHER" id="PTHR10302:SF27">
    <property type="entry name" value="SINGLE-STRANDED DNA-BINDING PROTEIN"/>
    <property type="match status" value="1"/>
</dbReference>
<evidence type="ECO:0000256" key="3">
    <source>
        <dbReference type="RuleBase" id="RU000524"/>
    </source>
</evidence>
<gene>
    <name evidence="5" type="primary">ssb</name>
    <name evidence="5" type="ORF">GMA10_03085</name>
</gene>
<protein>
    <recommendedName>
        <fullName evidence="3">Single-stranded DNA-binding protein</fullName>
    </recommendedName>
</protein>
<dbReference type="InterPro" id="IPR012340">
    <property type="entry name" value="NA-bd_OB-fold"/>
</dbReference>
<dbReference type="EMBL" id="WOGT01000001">
    <property type="protein sequence ID" value="MUN54209.1"/>
    <property type="molecule type" value="Genomic_DNA"/>
</dbReference>
<feature type="region of interest" description="Disordered" evidence="4">
    <location>
        <begin position="115"/>
        <end position="203"/>
    </location>
</feature>
<evidence type="ECO:0000256" key="4">
    <source>
        <dbReference type="SAM" id="MobiDB-lite"/>
    </source>
</evidence>
<dbReference type="OrthoDB" id="4427276at2"/>
<evidence type="ECO:0000256" key="2">
    <source>
        <dbReference type="PROSITE-ProRule" id="PRU00252"/>
    </source>
</evidence>
<dbReference type="GO" id="GO:0006260">
    <property type="term" value="P:DNA replication"/>
    <property type="evidence" value="ECO:0007669"/>
    <property type="project" value="InterPro"/>
</dbReference>
<keyword evidence="6" id="KW-1185">Reference proteome</keyword>
<dbReference type="InterPro" id="IPR000424">
    <property type="entry name" value="Primosome_PriB/ssb"/>
</dbReference>
<dbReference type="PROSITE" id="PS50935">
    <property type="entry name" value="SSB"/>
    <property type="match status" value="1"/>
</dbReference>
<evidence type="ECO:0000256" key="1">
    <source>
        <dbReference type="ARBA" id="ARBA00023125"/>
    </source>
</evidence>
<keyword evidence="1 2" id="KW-0238">DNA-binding</keyword>
<dbReference type="GO" id="GO:0009295">
    <property type="term" value="C:nucleoid"/>
    <property type="evidence" value="ECO:0007669"/>
    <property type="project" value="TreeGrafter"/>
</dbReference>
<dbReference type="Gene3D" id="2.40.50.140">
    <property type="entry name" value="Nucleic acid-binding proteins"/>
    <property type="match status" value="1"/>
</dbReference>
<dbReference type="Proteomes" id="UP000462152">
    <property type="component" value="Unassembled WGS sequence"/>
</dbReference>